<dbReference type="OrthoDB" id="9773531at2"/>
<evidence type="ECO:0000313" key="2">
    <source>
        <dbReference type="EMBL" id="SMD45403.1"/>
    </source>
</evidence>
<dbReference type="Pfam" id="PF22612">
    <property type="entry name" value="GH113"/>
    <property type="match status" value="1"/>
</dbReference>
<keyword evidence="3" id="KW-1185">Reference proteome</keyword>
<proteinExistence type="predicted"/>
<dbReference type="SUPFAM" id="SSF51445">
    <property type="entry name" value="(Trans)glycosidases"/>
    <property type="match status" value="1"/>
</dbReference>
<dbReference type="STRING" id="758820.SAMN00777080_4053"/>
<evidence type="ECO:0000256" key="1">
    <source>
        <dbReference type="SAM" id="SignalP"/>
    </source>
</evidence>
<organism evidence="2 3">
    <name type="scientific">Aquiflexum balticum DSM 16537</name>
    <dbReference type="NCBI Taxonomy" id="758820"/>
    <lineage>
        <taxon>Bacteria</taxon>
        <taxon>Pseudomonadati</taxon>
        <taxon>Bacteroidota</taxon>
        <taxon>Cytophagia</taxon>
        <taxon>Cytophagales</taxon>
        <taxon>Cyclobacteriaceae</taxon>
        <taxon>Aquiflexum</taxon>
    </lineage>
</organism>
<dbReference type="RefSeq" id="WP_084122206.1">
    <property type="nucleotide sequence ID" value="NZ_LT838813.1"/>
</dbReference>
<dbReference type="EMBL" id="LT838813">
    <property type="protein sequence ID" value="SMD45403.1"/>
    <property type="molecule type" value="Genomic_DNA"/>
</dbReference>
<dbReference type="InterPro" id="IPR017853">
    <property type="entry name" value="GH"/>
</dbReference>
<dbReference type="AlphaFoldDB" id="A0A1W2H946"/>
<reference evidence="3" key="1">
    <citation type="submission" date="2017-04" db="EMBL/GenBank/DDBJ databases">
        <authorList>
            <person name="Varghese N."/>
            <person name="Submissions S."/>
        </authorList>
    </citation>
    <scope>NUCLEOTIDE SEQUENCE [LARGE SCALE GENOMIC DNA]</scope>
    <source>
        <strain evidence="3">DSM 16537</strain>
    </source>
</reference>
<sequence>MKKTFLLGFLILLVFAIWTYQNQAAENGPAIKILDKQKGVCWVGSPKPLEGWELDVLGSFGVSHISQTPFGWQSDPNLPEIKWEKHTDRMWWGESLTGVEFTTASAREKGIESILKPHLWVRGQWPGAIEMRSEKDWAEWFGQYAEFILYYAQYAESHQIPILCIGTELELTSGKEKEWRDLIGQIRDVFGGELTYAANFTEYEKIRFWDALDYIGIQAYFPLADKNNPDVGSLKNGWNRRIKEIEKVQKKFNKPVIFTEIGYCNTEDAAIEPWVWPNERKEVALSEDVQAACYQAFFETAWQMDWLAGAYFWKWYPQPRDRDPDFTPQNKKAQEVMRSFYTAGF</sequence>
<dbReference type="InterPro" id="IPR055151">
    <property type="entry name" value="GH113"/>
</dbReference>
<protein>
    <submittedName>
        <fullName evidence="2">Uncharacterized protein</fullName>
    </submittedName>
</protein>
<dbReference type="Gene3D" id="3.20.20.80">
    <property type="entry name" value="Glycosidases"/>
    <property type="match status" value="1"/>
</dbReference>
<dbReference type="Proteomes" id="UP000192333">
    <property type="component" value="Chromosome I"/>
</dbReference>
<feature type="chain" id="PRO_5012935785" evidence="1">
    <location>
        <begin position="25"/>
        <end position="345"/>
    </location>
</feature>
<keyword evidence="1" id="KW-0732">Signal</keyword>
<feature type="signal peptide" evidence="1">
    <location>
        <begin position="1"/>
        <end position="24"/>
    </location>
</feature>
<dbReference type="CDD" id="cd19608">
    <property type="entry name" value="GH113_mannanase-like"/>
    <property type="match status" value="1"/>
</dbReference>
<name>A0A1W2H946_9BACT</name>
<accession>A0A1W2H946</accession>
<gene>
    <name evidence="2" type="ORF">SAMN00777080_4053</name>
</gene>
<evidence type="ECO:0000313" key="3">
    <source>
        <dbReference type="Proteomes" id="UP000192333"/>
    </source>
</evidence>